<reference evidence="5 7" key="1">
    <citation type="submission" date="2018-05" db="EMBL/GenBank/DDBJ databases">
        <title>Genomic diversity of pathogens causing Blackleg of Potato in Pakistan.</title>
        <authorList>
            <person name="Sarfraz S."/>
            <person name="Riaz K."/>
            <person name="Oulghazi S."/>
            <person name="Cigna J."/>
            <person name="Sahi S.T."/>
            <person name="Khan S.H."/>
            <person name="Hameed A."/>
            <person name="Faure D."/>
        </authorList>
    </citation>
    <scope>NUCLEOTIDE SEQUENCE [LARGE SCALE GENOMIC DNA]</scope>
    <source>
        <strain evidence="5 7">SS70</strain>
    </source>
</reference>
<dbReference type="GO" id="GO:0016757">
    <property type="term" value="F:glycosyltransferase activity"/>
    <property type="evidence" value="ECO:0007669"/>
    <property type="project" value="UniProtKB-KW"/>
</dbReference>
<dbReference type="Gene3D" id="3.90.550.10">
    <property type="entry name" value="Spore Coat Polysaccharide Biosynthesis Protein SpsA, Chain A"/>
    <property type="match status" value="1"/>
</dbReference>
<comment type="caution">
    <text evidence="5">The sequence shown here is derived from an EMBL/GenBank/DDBJ whole genome shotgun (WGS) entry which is preliminary data.</text>
</comment>
<evidence type="ECO:0000313" key="6">
    <source>
        <dbReference type="EMBL" id="RJL75448.1"/>
    </source>
</evidence>
<dbReference type="EMBL" id="QESZ01000019">
    <property type="protein sequence ID" value="PWD72213.1"/>
    <property type="molecule type" value="Genomic_DNA"/>
</dbReference>
<name>A0AAP2D028_9GAMM</name>
<dbReference type="RefSeq" id="WP_024108521.1">
    <property type="nucleotide sequence ID" value="NZ_CP031560.1"/>
</dbReference>
<evidence type="ECO:0000256" key="3">
    <source>
        <dbReference type="ARBA" id="ARBA00022679"/>
    </source>
</evidence>
<dbReference type="GeneID" id="49321305"/>
<evidence type="ECO:0000256" key="1">
    <source>
        <dbReference type="ARBA" id="ARBA00006739"/>
    </source>
</evidence>
<dbReference type="InterPro" id="IPR001173">
    <property type="entry name" value="Glyco_trans_2-like"/>
</dbReference>
<keyword evidence="8" id="KW-1185">Reference proteome</keyword>
<gene>
    <name evidence="6" type="ORF">D5077_06105</name>
    <name evidence="5" type="ORF">DF213_13870</name>
</gene>
<dbReference type="CDD" id="cd02526">
    <property type="entry name" value="GT2_RfbF_like"/>
    <property type="match status" value="1"/>
</dbReference>
<keyword evidence="3" id="KW-0808">Transferase</keyword>
<comment type="similarity">
    <text evidence="1">Belongs to the glycosyltransferase 2 family.</text>
</comment>
<dbReference type="InterPro" id="IPR006446">
    <property type="entry name" value="RhaTrfase"/>
</dbReference>
<evidence type="ECO:0000313" key="7">
    <source>
        <dbReference type="Proteomes" id="UP000245055"/>
    </source>
</evidence>
<evidence type="ECO:0000313" key="8">
    <source>
        <dbReference type="Proteomes" id="UP000266633"/>
    </source>
</evidence>
<evidence type="ECO:0000313" key="5">
    <source>
        <dbReference type="EMBL" id="PWD72213.1"/>
    </source>
</evidence>
<protein>
    <submittedName>
        <fullName evidence="5">Glycosyltransferase family 2 protein</fullName>
    </submittedName>
</protein>
<keyword evidence="2" id="KW-0328">Glycosyltransferase</keyword>
<dbReference type="EMBL" id="QZDO01000018">
    <property type="protein sequence ID" value="RJL75448.1"/>
    <property type="molecule type" value="Genomic_DNA"/>
</dbReference>
<dbReference type="AlphaFoldDB" id="A0AAP2D028"/>
<evidence type="ECO:0000256" key="2">
    <source>
        <dbReference type="ARBA" id="ARBA00022676"/>
    </source>
</evidence>
<sequence>MLTDKSSIFSVIVTYYPKIDNVIDLITELKNQEVTPVVVDNGSLSEDEFSTLSNLCKVIRLDDNVGIAKAQNVGILYVKEKEGEGILFFDQDSKINNSFVNEIMNDYNLVCSEVGQGKLAAIGPVFTDSRYGFFYKFIKVSKLGFRKKISPEGFSKPFEVSLIISSGSLLPVSVLDDVGLMNEDLFIDYVDTEWCLRAVSKGYKVYVATSAKMSHAIGDKMVKFFVFNIPVHSPIRRYYRIRNALLFSSMPHVPFVLIMRENVFNIVHQLILIISQRKLSYFSIMTKAIHDGLNFSKKNNAI</sequence>
<proteinExistence type="inferred from homology"/>
<dbReference type="InterPro" id="IPR029044">
    <property type="entry name" value="Nucleotide-diphossugar_trans"/>
</dbReference>
<dbReference type="Proteomes" id="UP000266633">
    <property type="component" value="Unassembled WGS sequence"/>
</dbReference>
<evidence type="ECO:0000259" key="4">
    <source>
        <dbReference type="Pfam" id="PF00535"/>
    </source>
</evidence>
<dbReference type="PANTHER" id="PTHR43179:SF12">
    <property type="entry name" value="GALACTOFURANOSYLTRANSFERASE GLFT2"/>
    <property type="match status" value="1"/>
</dbReference>
<dbReference type="Pfam" id="PF00535">
    <property type="entry name" value="Glycos_transf_2"/>
    <property type="match status" value="1"/>
</dbReference>
<reference evidence="6 8" key="2">
    <citation type="submission" date="2018-09" db="EMBL/GenBank/DDBJ databases">
        <title>Phylogenetic diversity of Pectobacterium and Dickeya strains causing blackleg disease of potato in Morocco.</title>
        <authorList>
            <person name="Oulghazi S."/>
            <person name="Moumni M."/>
            <person name="Faure D."/>
        </authorList>
    </citation>
    <scope>NUCLEOTIDE SEQUENCE [LARGE SCALE GENOMIC DNA]</scope>
    <source>
        <strain evidence="6 8">S4.16.03.LID</strain>
    </source>
</reference>
<dbReference type="NCBIfam" id="TIGR01556">
    <property type="entry name" value="rhamnosyltran"/>
    <property type="match status" value="1"/>
</dbReference>
<dbReference type="Proteomes" id="UP000245055">
    <property type="component" value="Unassembled WGS sequence"/>
</dbReference>
<organism evidence="5 7">
    <name type="scientific">Dickeya dianthicola</name>
    <dbReference type="NCBI Taxonomy" id="204039"/>
    <lineage>
        <taxon>Bacteria</taxon>
        <taxon>Pseudomonadati</taxon>
        <taxon>Pseudomonadota</taxon>
        <taxon>Gammaproteobacteria</taxon>
        <taxon>Enterobacterales</taxon>
        <taxon>Pectobacteriaceae</taxon>
        <taxon>Dickeya</taxon>
    </lineage>
</organism>
<accession>A0AAP2D028</accession>
<dbReference type="SUPFAM" id="SSF53448">
    <property type="entry name" value="Nucleotide-diphospho-sugar transferases"/>
    <property type="match status" value="1"/>
</dbReference>
<dbReference type="PANTHER" id="PTHR43179">
    <property type="entry name" value="RHAMNOSYLTRANSFERASE WBBL"/>
    <property type="match status" value="1"/>
</dbReference>
<feature type="domain" description="Glycosyltransferase 2-like" evidence="4">
    <location>
        <begin position="10"/>
        <end position="104"/>
    </location>
</feature>